<evidence type="ECO:0000313" key="3">
    <source>
        <dbReference type="Proteomes" id="UP000717835"/>
    </source>
</evidence>
<dbReference type="Proteomes" id="UP000717835">
    <property type="component" value="Unassembled WGS sequence"/>
</dbReference>
<dbReference type="RefSeq" id="WP_139247527.1">
    <property type="nucleotide sequence ID" value="NZ_CALUIP010000011.1"/>
</dbReference>
<dbReference type="AlphaFoldDB" id="A0A921HVU3"/>
<comment type="caution">
    <text evidence="1">The sequence shown here is derived from an EMBL/GenBank/DDBJ whole genome shotgun (WGS) entry which is preliminary data.</text>
</comment>
<organism evidence="1 3">
    <name type="scientific">Mediterranea massiliensis</name>
    <dbReference type="NCBI Taxonomy" id="1841865"/>
    <lineage>
        <taxon>Bacteria</taxon>
        <taxon>Pseudomonadati</taxon>
        <taxon>Bacteroidota</taxon>
        <taxon>Bacteroidia</taxon>
        <taxon>Bacteroidales</taxon>
        <taxon>Bacteroidaceae</taxon>
        <taxon>Mediterranea</taxon>
    </lineage>
</organism>
<name>A0A921HVU3_9BACT</name>
<reference evidence="2 4" key="3">
    <citation type="journal article" date="2021" name="Sci. Rep.">
        <title>The distribution of antibiotic resistance genes in chicken gut microbiota commensals.</title>
        <authorList>
            <person name="Juricova H."/>
            <person name="Matiasovicova J."/>
            <person name="Kubasova T."/>
            <person name="Cejkova D."/>
            <person name="Rychlik I."/>
        </authorList>
    </citation>
    <scope>NUCLEOTIDE SEQUENCE [LARGE SCALE GENOMIC DNA]</scope>
    <source>
        <strain evidence="2 4">An772</strain>
    </source>
</reference>
<reference evidence="1" key="4">
    <citation type="submission" date="2021-09" db="EMBL/GenBank/DDBJ databases">
        <authorList>
            <person name="Gilroy R."/>
        </authorList>
    </citation>
    <scope>NUCLEOTIDE SEQUENCE</scope>
    <source>
        <strain evidence="1">CHK55-1828</strain>
    </source>
</reference>
<gene>
    <name evidence="2" type="ORF">H7U35_07645</name>
    <name evidence="1" type="ORF">K8W02_03070</name>
</gene>
<reference evidence="2" key="1">
    <citation type="submission" date="2020-08" db="EMBL/GenBank/DDBJ databases">
        <authorList>
            <person name="Cejkova D."/>
            <person name="Kubasova T."/>
            <person name="Jahodarova E."/>
            <person name="Rychlik I."/>
        </authorList>
    </citation>
    <scope>NUCLEOTIDE SEQUENCE</scope>
    <source>
        <strain evidence="2">An772</strain>
    </source>
</reference>
<dbReference type="Proteomes" id="UP000766986">
    <property type="component" value="Unassembled WGS sequence"/>
</dbReference>
<dbReference type="EMBL" id="DYVX01000026">
    <property type="protein sequence ID" value="HJF91352.1"/>
    <property type="molecule type" value="Genomic_DNA"/>
</dbReference>
<dbReference type="OrthoDB" id="793116at2"/>
<accession>A0A921HVU3</accession>
<evidence type="ECO:0000313" key="2">
    <source>
        <dbReference type="EMBL" id="MBM6735092.1"/>
    </source>
</evidence>
<evidence type="ECO:0000313" key="1">
    <source>
        <dbReference type="EMBL" id="HJF91352.1"/>
    </source>
</evidence>
<evidence type="ECO:0000313" key="4">
    <source>
        <dbReference type="Proteomes" id="UP000766986"/>
    </source>
</evidence>
<keyword evidence="4" id="KW-1185">Reference proteome</keyword>
<proteinExistence type="predicted"/>
<reference evidence="1" key="2">
    <citation type="journal article" date="2021" name="PeerJ">
        <title>Extensive microbial diversity within the chicken gut microbiome revealed by metagenomics and culture.</title>
        <authorList>
            <person name="Gilroy R."/>
            <person name="Ravi A."/>
            <person name="Getino M."/>
            <person name="Pursley I."/>
            <person name="Horton D.L."/>
            <person name="Alikhan N.F."/>
            <person name="Baker D."/>
            <person name="Gharbi K."/>
            <person name="Hall N."/>
            <person name="Watson M."/>
            <person name="Adriaenssens E.M."/>
            <person name="Foster-Nyarko E."/>
            <person name="Jarju S."/>
            <person name="Secka A."/>
            <person name="Antonio M."/>
            <person name="Oren A."/>
            <person name="Chaudhuri R.R."/>
            <person name="La Ragione R."/>
            <person name="Hildebrand F."/>
            <person name="Pallen M.J."/>
        </authorList>
    </citation>
    <scope>NUCLEOTIDE SEQUENCE</scope>
    <source>
        <strain evidence="1">CHK55-1828</strain>
    </source>
</reference>
<dbReference type="EMBL" id="JACLYZ010000013">
    <property type="protein sequence ID" value="MBM6735092.1"/>
    <property type="molecule type" value="Genomic_DNA"/>
</dbReference>
<protein>
    <submittedName>
        <fullName evidence="1">Uncharacterized protein</fullName>
    </submittedName>
</protein>
<sequence>MAKNKVILVDADVISHFIATGRIDTLTTILAPHAVYVVDNVYKEATWHPTDPQRKAKVDAWMTRCKVSRIGFPYMNDHVKKEFFRLKKESPLLGEGERACMSMARFGHEVVASSNFRDVADYCDAFGIEYIGTLDILAIALNKGIYTQEDCNNFITDAISLNKARFPVSDITHYTPTRDLSDF</sequence>